<reference evidence="2" key="1">
    <citation type="submission" date="2021-09" db="EMBL/GenBank/DDBJ databases">
        <title>A high-quality genome of the endoparasitic fungus Hirsutella rhossiliensis with a comparison of Hirsutella genomes reveals transposable elements contributing to genome size variation.</title>
        <authorList>
            <person name="Lin R."/>
            <person name="Jiao Y."/>
            <person name="Sun X."/>
            <person name="Ling J."/>
            <person name="Xie B."/>
            <person name="Cheng X."/>
        </authorList>
    </citation>
    <scope>NUCLEOTIDE SEQUENCE</scope>
    <source>
        <strain evidence="2">HR02</strain>
    </source>
</reference>
<dbReference type="Proteomes" id="UP000824596">
    <property type="component" value="Unassembled WGS sequence"/>
</dbReference>
<evidence type="ECO:0000256" key="1">
    <source>
        <dbReference type="SAM" id="SignalP"/>
    </source>
</evidence>
<dbReference type="EMBL" id="JAIZPD010000001">
    <property type="protein sequence ID" value="KAH0968902.1"/>
    <property type="molecule type" value="Genomic_DNA"/>
</dbReference>
<dbReference type="Gene3D" id="2.60.40.2970">
    <property type="match status" value="1"/>
</dbReference>
<evidence type="ECO:0000313" key="2">
    <source>
        <dbReference type="EMBL" id="KAH0968902.1"/>
    </source>
</evidence>
<keyword evidence="3" id="KW-1185">Reference proteome</keyword>
<name>A0A9P8N9D0_9HYPO</name>
<gene>
    <name evidence="2" type="ORF">HRG_01544</name>
</gene>
<comment type="caution">
    <text evidence="2">The sequence shown here is derived from an EMBL/GenBank/DDBJ whole genome shotgun (WGS) entry which is preliminary data.</text>
</comment>
<dbReference type="RefSeq" id="XP_044726415.1">
    <property type="nucleotide sequence ID" value="XM_044860015.1"/>
</dbReference>
<sequence>MTLPFTSYRKLALGCLVAFAAFTLGESAPASSNEPRDAVISNAATQAGKPGPNPLNKLAVTLRQTGSSPPTVRATVTNKNYFPVTIVAYQSPLDQLALQLGMLSITPAGSKTPLELRVVKVKRVWPPPEGSLIVIQPGASATNDMVIQEPTVPMDKLDRKATVVFSGDWIAVWPRPRNQISKSEIENASESAFSGPFSTRALEIRVK</sequence>
<protein>
    <submittedName>
        <fullName evidence="2">Uncharacterized protein</fullName>
    </submittedName>
</protein>
<evidence type="ECO:0000313" key="3">
    <source>
        <dbReference type="Proteomes" id="UP000824596"/>
    </source>
</evidence>
<dbReference type="OrthoDB" id="4664297at2759"/>
<dbReference type="GeneID" id="68350673"/>
<organism evidence="2 3">
    <name type="scientific">Hirsutella rhossiliensis</name>
    <dbReference type="NCBI Taxonomy" id="111463"/>
    <lineage>
        <taxon>Eukaryota</taxon>
        <taxon>Fungi</taxon>
        <taxon>Dikarya</taxon>
        <taxon>Ascomycota</taxon>
        <taxon>Pezizomycotina</taxon>
        <taxon>Sordariomycetes</taxon>
        <taxon>Hypocreomycetidae</taxon>
        <taxon>Hypocreales</taxon>
        <taxon>Ophiocordycipitaceae</taxon>
        <taxon>Hirsutella</taxon>
    </lineage>
</organism>
<feature type="chain" id="PRO_5040290282" evidence="1">
    <location>
        <begin position="28"/>
        <end position="207"/>
    </location>
</feature>
<dbReference type="AlphaFoldDB" id="A0A9P8N9D0"/>
<proteinExistence type="predicted"/>
<feature type="signal peptide" evidence="1">
    <location>
        <begin position="1"/>
        <end position="27"/>
    </location>
</feature>
<accession>A0A9P8N9D0</accession>
<keyword evidence="1" id="KW-0732">Signal</keyword>